<organism evidence="5 6">
    <name type="scientific">Chara braunii</name>
    <name type="common">Braun's stonewort</name>
    <dbReference type="NCBI Taxonomy" id="69332"/>
    <lineage>
        <taxon>Eukaryota</taxon>
        <taxon>Viridiplantae</taxon>
        <taxon>Streptophyta</taxon>
        <taxon>Charophyceae</taxon>
        <taxon>Charales</taxon>
        <taxon>Characeae</taxon>
        <taxon>Chara</taxon>
    </lineage>
</organism>
<keyword evidence="6" id="KW-1185">Reference proteome</keyword>
<dbReference type="Gene3D" id="2.60.34.10">
    <property type="entry name" value="Substrate Binding Domain Of DNAk, Chain A, domain 1"/>
    <property type="match status" value="1"/>
</dbReference>
<feature type="compositionally biased region" description="Gly residues" evidence="4">
    <location>
        <begin position="173"/>
        <end position="185"/>
    </location>
</feature>
<comment type="caution">
    <text evidence="5">The sequence shown here is derived from an EMBL/GenBank/DDBJ whole genome shotgun (WGS) entry which is preliminary data.</text>
</comment>
<keyword evidence="1 3" id="KW-0547">Nucleotide-binding</keyword>
<dbReference type="Gramene" id="GBG91677">
    <property type="protein sequence ID" value="GBG91677"/>
    <property type="gene ID" value="CBR_g53490"/>
</dbReference>
<dbReference type="Pfam" id="PF00012">
    <property type="entry name" value="HSP70"/>
    <property type="match status" value="3"/>
</dbReference>
<dbReference type="PROSITE" id="PS01036">
    <property type="entry name" value="HSP70_3"/>
    <property type="match status" value="1"/>
</dbReference>
<evidence type="ECO:0000256" key="2">
    <source>
        <dbReference type="ARBA" id="ARBA00022840"/>
    </source>
</evidence>
<dbReference type="STRING" id="69332.A0A388MAT0"/>
<proteinExistence type="inferred from homology"/>
<dbReference type="InterPro" id="IPR018181">
    <property type="entry name" value="Heat_shock_70_CS"/>
</dbReference>
<feature type="compositionally biased region" description="Basic and acidic residues" evidence="4">
    <location>
        <begin position="160"/>
        <end position="170"/>
    </location>
</feature>
<dbReference type="SUPFAM" id="SSF53067">
    <property type="entry name" value="Actin-like ATPase domain"/>
    <property type="match status" value="2"/>
</dbReference>
<evidence type="ECO:0000313" key="6">
    <source>
        <dbReference type="Proteomes" id="UP000265515"/>
    </source>
</evidence>
<dbReference type="Gene3D" id="3.90.640.10">
    <property type="entry name" value="Actin, Chain A, domain 4"/>
    <property type="match status" value="2"/>
</dbReference>
<dbReference type="SUPFAM" id="SSF100920">
    <property type="entry name" value="Heat shock protein 70kD (HSP70), peptide-binding domain"/>
    <property type="match status" value="1"/>
</dbReference>
<dbReference type="GO" id="GO:0140662">
    <property type="term" value="F:ATP-dependent protein folding chaperone"/>
    <property type="evidence" value="ECO:0007669"/>
    <property type="project" value="InterPro"/>
</dbReference>
<dbReference type="Gene3D" id="3.30.30.30">
    <property type="match status" value="1"/>
</dbReference>
<dbReference type="InterPro" id="IPR029048">
    <property type="entry name" value="HSP70_C_sf"/>
</dbReference>
<protein>
    <submittedName>
        <fullName evidence="5">Uncharacterized protein</fullName>
    </submittedName>
</protein>
<evidence type="ECO:0000313" key="5">
    <source>
        <dbReference type="EMBL" id="GBG91677.1"/>
    </source>
</evidence>
<gene>
    <name evidence="5" type="ORF">CBR_g53490</name>
</gene>
<dbReference type="Proteomes" id="UP000265515">
    <property type="component" value="Unassembled WGS sequence"/>
</dbReference>
<feature type="compositionally biased region" description="Acidic residues" evidence="4">
    <location>
        <begin position="120"/>
        <end position="129"/>
    </location>
</feature>
<dbReference type="EMBL" id="BFEA01000933">
    <property type="protein sequence ID" value="GBG91677.1"/>
    <property type="molecule type" value="Genomic_DNA"/>
</dbReference>
<dbReference type="CDD" id="cd24028">
    <property type="entry name" value="ASKHA_NBD_HSP70_HSPA1-like"/>
    <property type="match status" value="1"/>
</dbReference>
<accession>A0A388MAT0</accession>
<dbReference type="Gene3D" id="1.20.1270.10">
    <property type="match status" value="1"/>
</dbReference>
<dbReference type="PROSITE" id="PS00297">
    <property type="entry name" value="HSP70_1"/>
    <property type="match status" value="1"/>
</dbReference>
<feature type="compositionally biased region" description="Polar residues" evidence="4">
    <location>
        <begin position="364"/>
        <end position="373"/>
    </location>
</feature>
<name>A0A388MAT0_CHABU</name>
<dbReference type="GO" id="GO:0005524">
    <property type="term" value="F:ATP binding"/>
    <property type="evidence" value="ECO:0007669"/>
    <property type="project" value="UniProtKB-KW"/>
</dbReference>
<dbReference type="InterPro" id="IPR029047">
    <property type="entry name" value="HSP70_peptide-bd_sf"/>
</dbReference>
<evidence type="ECO:0000256" key="4">
    <source>
        <dbReference type="SAM" id="MobiDB-lite"/>
    </source>
</evidence>
<dbReference type="InterPro" id="IPR043129">
    <property type="entry name" value="ATPase_NBD"/>
</dbReference>
<evidence type="ECO:0000256" key="1">
    <source>
        <dbReference type="ARBA" id="ARBA00022741"/>
    </source>
</evidence>
<dbReference type="Gene3D" id="3.30.420.40">
    <property type="match status" value="5"/>
</dbReference>
<dbReference type="AlphaFoldDB" id="A0A388MAT0"/>
<comment type="similarity">
    <text evidence="3">Belongs to the heat shock protein 70 family.</text>
</comment>
<keyword evidence="2 3" id="KW-0067">ATP-binding</keyword>
<feature type="region of interest" description="Disordered" evidence="4">
    <location>
        <begin position="96"/>
        <end position="191"/>
    </location>
</feature>
<sequence>MGIDLGTSYCSVAVFQDGGIIKVVPDETGSRRVSSCVVFNDDECLVGNGAKRFERDFPEHFIYGVKRLIGRSFSDAGVQEDLKRWSFRVVSGPSDEVMIEVPGPASADSMPGTSDAGGGDGDDDGDGDGVGELRRDGGRRAGGGGARAGRLDDGGGYVGGEREAGGDGRGRGGRGGGGGGGGGCAGPAQRRRFRPEEISALLLMKMKKMAEDFTGCAAIREAVISVPANFTDSQREATWDAAVKAGLKVLRLISEPAAAVLAYGHQRLMNAACERRTVMAFDLGAGSFDVSIVTVNAGNDIASRFLVKAVAGDGDLGGTDFDNRLITHVMERIATLRKRQRGGGGGGGGRRWWWSRQDNRWDSNKTPQNNSFLSPPRRGRHGPEEGPLNPSLPLLRNKVIAAKHALSTANSVSIHIEQPSSGEIGTEIEVRLDRSDFEQMNQDLFDRCMVLVEEVLRDAGMGAEDISDVILVGGSTRIPRIRQMLAQFFGRPTIIADPVDADESVAYGAAVMAGMLTYSDAHRSQYSLPVSVQEVTPLSIGVRSTLDQMNVLIPRNSPLPASGSMLFTTSTDFQTGMLFRIYEGERPLCKHNRFLGLLLLKGLASTPAVGSPMARLILTVDSDGILHATAEGACNQSTGGAEKKVVVTFDSITVKLDKERASSVLQKAQACAGRDEAVRSAFTARRKLRESALELRKGAQGLSPRKKAAMEKKVKAVLKWLSTEKHVAPKEEYDRRANALKSWTDRNTLRPQNCCLVAGSSWRGNDQHPGCLCS</sequence>
<reference evidence="5 6" key="1">
    <citation type="journal article" date="2018" name="Cell">
        <title>The Chara Genome: Secondary Complexity and Implications for Plant Terrestrialization.</title>
        <authorList>
            <person name="Nishiyama T."/>
            <person name="Sakayama H."/>
            <person name="Vries J.D."/>
            <person name="Buschmann H."/>
            <person name="Saint-Marcoux D."/>
            <person name="Ullrich K.K."/>
            <person name="Haas F.B."/>
            <person name="Vanderstraeten L."/>
            <person name="Becker D."/>
            <person name="Lang D."/>
            <person name="Vosolsobe S."/>
            <person name="Rombauts S."/>
            <person name="Wilhelmsson P.K.I."/>
            <person name="Janitza P."/>
            <person name="Kern R."/>
            <person name="Heyl A."/>
            <person name="Rumpler F."/>
            <person name="Villalobos L.I.A.C."/>
            <person name="Clay J.M."/>
            <person name="Skokan R."/>
            <person name="Toyoda A."/>
            <person name="Suzuki Y."/>
            <person name="Kagoshima H."/>
            <person name="Schijlen E."/>
            <person name="Tajeshwar N."/>
            <person name="Catarino B."/>
            <person name="Hetherington A.J."/>
            <person name="Saltykova A."/>
            <person name="Bonnot C."/>
            <person name="Breuninger H."/>
            <person name="Symeonidi A."/>
            <person name="Radhakrishnan G.V."/>
            <person name="Van Nieuwerburgh F."/>
            <person name="Deforce D."/>
            <person name="Chang C."/>
            <person name="Karol K.G."/>
            <person name="Hedrich R."/>
            <person name="Ulvskov P."/>
            <person name="Glockner G."/>
            <person name="Delwiche C.F."/>
            <person name="Petrasek J."/>
            <person name="Van de Peer Y."/>
            <person name="Friml J."/>
            <person name="Beilby M."/>
            <person name="Dolan L."/>
            <person name="Kohara Y."/>
            <person name="Sugano S."/>
            <person name="Fujiyama A."/>
            <person name="Delaux P.-M."/>
            <person name="Quint M."/>
            <person name="TheiBen G."/>
            <person name="Hagemann M."/>
            <person name="Harholt J."/>
            <person name="Dunand C."/>
            <person name="Zachgo S."/>
            <person name="Langdale J."/>
            <person name="Maumus F."/>
            <person name="Straeten D.V.D."/>
            <person name="Gould S.B."/>
            <person name="Rensing S.A."/>
        </authorList>
    </citation>
    <scope>NUCLEOTIDE SEQUENCE [LARGE SCALE GENOMIC DNA]</scope>
    <source>
        <strain evidence="5 6">S276</strain>
    </source>
</reference>
<feature type="region of interest" description="Disordered" evidence="4">
    <location>
        <begin position="338"/>
        <end position="391"/>
    </location>
</feature>
<dbReference type="PANTHER" id="PTHR19375">
    <property type="entry name" value="HEAT SHOCK PROTEIN 70KDA"/>
    <property type="match status" value="1"/>
</dbReference>
<dbReference type="InterPro" id="IPR013126">
    <property type="entry name" value="Hsp_70_fam"/>
</dbReference>
<evidence type="ECO:0000256" key="3">
    <source>
        <dbReference type="RuleBase" id="RU003322"/>
    </source>
</evidence>